<dbReference type="AlphaFoldDB" id="A0A8S1YF80"/>
<proteinExistence type="predicted"/>
<gene>
    <name evidence="1" type="ORF">PPENT_87.1.T1590104</name>
</gene>
<reference evidence="1" key="1">
    <citation type="submission" date="2021-01" db="EMBL/GenBank/DDBJ databases">
        <authorList>
            <consortium name="Genoscope - CEA"/>
            <person name="William W."/>
        </authorList>
    </citation>
    <scope>NUCLEOTIDE SEQUENCE</scope>
</reference>
<dbReference type="EMBL" id="CAJJDO010000159">
    <property type="protein sequence ID" value="CAD8210512.1"/>
    <property type="molecule type" value="Genomic_DNA"/>
</dbReference>
<dbReference type="Proteomes" id="UP000689195">
    <property type="component" value="Unassembled WGS sequence"/>
</dbReference>
<organism evidence="1 2">
    <name type="scientific">Paramecium pentaurelia</name>
    <dbReference type="NCBI Taxonomy" id="43138"/>
    <lineage>
        <taxon>Eukaryota</taxon>
        <taxon>Sar</taxon>
        <taxon>Alveolata</taxon>
        <taxon>Ciliophora</taxon>
        <taxon>Intramacronucleata</taxon>
        <taxon>Oligohymenophorea</taxon>
        <taxon>Peniculida</taxon>
        <taxon>Parameciidae</taxon>
        <taxon>Paramecium</taxon>
    </lineage>
</organism>
<sequence>MKAFIHQPSYLRIGDNLPKPTMTGNHNPSQEVKVNMQLLLNLIFIKSIQLRIGILQL</sequence>
<evidence type="ECO:0000313" key="2">
    <source>
        <dbReference type="Proteomes" id="UP000689195"/>
    </source>
</evidence>
<accession>A0A8S1YF80</accession>
<name>A0A8S1YF80_9CILI</name>
<evidence type="ECO:0000313" key="1">
    <source>
        <dbReference type="EMBL" id="CAD8210512.1"/>
    </source>
</evidence>
<comment type="caution">
    <text evidence="1">The sequence shown here is derived from an EMBL/GenBank/DDBJ whole genome shotgun (WGS) entry which is preliminary data.</text>
</comment>
<protein>
    <submittedName>
        <fullName evidence="1">Uncharacterized protein</fullName>
    </submittedName>
</protein>
<keyword evidence="2" id="KW-1185">Reference proteome</keyword>